<sequence>MDRLQFFSPVRVSLGKGQPVHDIENVTEALAFLHQWPVVRRGPVYHCALNCCMAALADQMNAEEARKSFIGFARITRLLVDQGPSPRMPGRHWPLRPPAG</sequence>
<organism evidence="1 2">
    <name type="scientific">Aquamicrobium segne</name>
    <dbReference type="NCBI Taxonomy" id="469547"/>
    <lineage>
        <taxon>Bacteria</taxon>
        <taxon>Pseudomonadati</taxon>
        <taxon>Pseudomonadota</taxon>
        <taxon>Alphaproteobacteria</taxon>
        <taxon>Hyphomicrobiales</taxon>
        <taxon>Phyllobacteriaceae</taxon>
        <taxon>Aquamicrobium</taxon>
    </lineage>
</organism>
<gene>
    <name evidence="1" type="ORF">ACFPLB_09980</name>
</gene>
<dbReference type="Pfam" id="PF06169">
    <property type="entry name" value="DUF982"/>
    <property type="match status" value="1"/>
</dbReference>
<dbReference type="Gene3D" id="6.10.250.730">
    <property type="match status" value="1"/>
</dbReference>
<evidence type="ECO:0000313" key="1">
    <source>
        <dbReference type="EMBL" id="MFC5386293.1"/>
    </source>
</evidence>
<dbReference type="Proteomes" id="UP001596016">
    <property type="component" value="Unassembled WGS sequence"/>
</dbReference>
<proteinExistence type="predicted"/>
<evidence type="ECO:0000313" key="2">
    <source>
        <dbReference type="Proteomes" id="UP001596016"/>
    </source>
</evidence>
<comment type="caution">
    <text evidence="1">The sequence shown here is derived from an EMBL/GenBank/DDBJ whole genome shotgun (WGS) entry which is preliminary data.</text>
</comment>
<reference evidence="2" key="1">
    <citation type="journal article" date="2019" name="Int. J. Syst. Evol. Microbiol.">
        <title>The Global Catalogue of Microorganisms (GCM) 10K type strain sequencing project: providing services to taxonomists for standard genome sequencing and annotation.</title>
        <authorList>
            <consortium name="The Broad Institute Genomics Platform"/>
            <consortium name="The Broad Institute Genome Sequencing Center for Infectious Disease"/>
            <person name="Wu L."/>
            <person name="Ma J."/>
        </authorList>
    </citation>
    <scope>NUCLEOTIDE SEQUENCE [LARGE SCALE GENOMIC DNA]</scope>
    <source>
        <strain evidence="2">CGMCC 4.1415</strain>
    </source>
</reference>
<name>A0ABW0H0K2_9HYPH</name>
<dbReference type="EMBL" id="JBHSLL010000025">
    <property type="protein sequence ID" value="MFC5386293.1"/>
    <property type="molecule type" value="Genomic_DNA"/>
</dbReference>
<keyword evidence="2" id="KW-1185">Reference proteome</keyword>
<protein>
    <submittedName>
        <fullName evidence="1">DUF982 domain-containing protein</fullName>
    </submittedName>
</protein>
<dbReference type="RefSeq" id="WP_378229194.1">
    <property type="nucleotide sequence ID" value="NZ_JBHSLL010000025.1"/>
</dbReference>
<accession>A0ABW0H0K2</accession>
<dbReference type="InterPro" id="IPR010385">
    <property type="entry name" value="DUF982"/>
</dbReference>